<name>A0A9W6X4G1_9STRA</name>
<gene>
    <name evidence="2" type="ORF">Pfra01_000700200</name>
</gene>
<feature type="compositionally biased region" description="Basic and acidic residues" evidence="1">
    <location>
        <begin position="306"/>
        <end position="328"/>
    </location>
</feature>
<feature type="compositionally biased region" description="Basic and acidic residues" evidence="1">
    <location>
        <begin position="403"/>
        <end position="430"/>
    </location>
</feature>
<feature type="compositionally biased region" description="Basic and acidic residues" evidence="1">
    <location>
        <begin position="138"/>
        <end position="148"/>
    </location>
</feature>
<protein>
    <submittedName>
        <fullName evidence="2">Unnamed protein product</fullName>
    </submittedName>
</protein>
<dbReference type="Proteomes" id="UP001165121">
    <property type="component" value="Unassembled WGS sequence"/>
</dbReference>
<feature type="compositionally biased region" description="Basic and acidic residues" evidence="1">
    <location>
        <begin position="278"/>
        <end position="297"/>
    </location>
</feature>
<comment type="caution">
    <text evidence="2">The sequence shown here is derived from an EMBL/GenBank/DDBJ whole genome shotgun (WGS) entry which is preliminary data.</text>
</comment>
<dbReference type="PANTHER" id="PTHR33324:SF2">
    <property type="entry name" value="MYB_SANT-LIKE DNA-BINDING DOMAIN-CONTAINING PROTEIN"/>
    <property type="match status" value="1"/>
</dbReference>
<evidence type="ECO:0000313" key="2">
    <source>
        <dbReference type="EMBL" id="GMF31032.1"/>
    </source>
</evidence>
<dbReference type="AlphaFoldDB" id="A0A9W6X4G1"/>
<keyword evidence="3" id="KW-1185">Reference proteome</keyword>
<evidence type="ECO:0000313" key="3">
    <source>
        <dbReference type="Proteomes" id="UP001165121"/>
    </source>
</evidence>
<organism evidence="2 3">
    <name type="scientific">Phytophthora fragariaefolia</name>
    <dbReference type="NCBI Taxonomy" id="1490495"/>
    <lineage>
        <taxon>Eukaryota</taxon>
        <taxon>Sar</taxon>
        <taxon>Stramenopiles</taxon>
        <taxon>Oomycota</taxon>
        <taxon>Peronosporomycetes</taxon>
        <taxon>Peronosporales</taxon>
        <taxon>Peronosporaceae</taxon>
        <taxon>Phytophthora</taxon>
    </lineage>
</organism>
<feature type="compositionally biased region" description="Basic and acidic residues" evidence="1">
    <location>
        <begin position="261"/>
        <end position="270"/>
    </location>
</feature>
<evidence type="ECO:0000256" key="1">
    <source>
        <dbReference type="SAM" id="MobiDB-lite"/>
    </source>
</evidence>
<dbReference type="OrthoDB" id="96345at2759"/>
<feature type="compositionally biased region" description="Acidic residues" evidence="1">
    <location>
        <begin position="164"/>
        <end position="185"/>
    </location>
</feature>
<dbReference type="PANTHER" id="PTHR33324">
    <property type="entry name" value="EXPRESSED PROTEIN"/>
    <property type="match status" value="1"/>
</dbReference>
<reference evidence="2" key="1">
    <citation type="submission" date="2023-04" db="EMBL/GenBank/DDBJ databases">
        <title>Phytophthora fragariaefolia NBRC 109709.</title>
        <authorList>
            <person name="Ichikawa N."/>
            <person name="Sato H."/>
            <person name="Tonouchi N."/>
        </authorList>
    </citation>
    <scope>NUCLEOTIDE SEQUENCE</scope>
    <source>
        <strain evidence="2">NBRC 109709</strain>
    </source>
</reference>
<sequence length="499" mass="55610">MAKQATADNVRPGGPTTMDVLMGWITKPGNVKRWRSEARAPLIREIVELMQREGLTHRKAPFVRYKVDAIEKQYITAKQWLLETGLHDAFVRGKATPEVRAHVDHVCPSFRRLDPAFRGVPFSHKRAETIELDADSAEESKQEIRVPDSDADGNESRSSSSSDNDSDSDSDGPESEEVYDGEEEPEPAKSKKPATLSKFSALMHSAAEREQTPEPLKKAGASRERKAKEVELEKPAPAEQKKKKKKKKLATSDRLPVAAEKPVKSAEPQKKKAAKKGKTVESAEPQREKKAAKDEKKAAKKGKHAKSAEPQEKKTAKQENKTVKDRAEASTPVADSEQDASVKPNPEAESTPAPFKKKRGRPPKSATASPVAENGLVAAQKAIVKTASATKRKVGEEEVSAVESKRAHNQEESTVKRARTREHDETERKAMVKIEREALLKRVEDEQKQRHDVYELERAKLRCELEATHVQLLFEKATARKKLDQLGVSQQEIDRLLPL</sequence>
<proteinExistence type="predicted"/>
<dbReference type="EMBL" id="BSXT01000612">
    <property type="protein sequence ID" value="GMF31032.1"/>
    <property type="molecule type" value="Genomic_DNA"/>
</dbReference>
<feature type="region of interest" description="Disordered" evidence="1">
    <location>
        <begin position="131"/>
        <end position="430"/>
    </location>
</feature>
<accession>A0A9W6X4G1</accession>
<feature type="compositionally biased region" description="Basic and acidic residues" evidence="1">
    <location>
        <begin position="206"/>
        <end position="240"/>
    </location>
</feature>